<evidence type="ECO:0000256" key="1">
    <source>
        <dbReference type="ARBA" id="ARBA00007361"/>
    </source>
</evidence>
<name>A0ABM1AC17_APLCA</name>
<evidence type="ECO:0000259" key="3">
    <source>
        <dbReference type="Pfam" id="PF01248"/>
    </source>
</evidence>
<accession>A0ABM1AC17</accession>
<protein>
    <submittedName>
        <fullName evidence="5">Growth arrest and DNA damage-inducible protein GADD45 gamma</fullName>
    </submittedName>
</protein>
<dbReference type="Proteomes" id="UP000694888">
    <property type="component" value="Unplaced"/>
</dbReference>
<feature type="region of interest" description="Disordered" evidence="2">
    <location>
        <begin position="1"/>
        <end position="22"/>
    </location>
</feature>
<dbReference type="Pfam" id="PF01248">
    <property type="entry name" value="Ribosomal_L7Ae"/>
    <property type="match status" value="1"/>
</dbReference>
<evidence type="ECO:0000313" key="4">
    <source>
        <dbReference type="Proteomes" id="UP000694888"/>
    </source>
</evidence>
<dbReference type="GeneID" id="101846541"/>
<evidence type="ECO:0000256" key="2">
    <source>
        <dbReference type="SAM" id="MobiDB-lite"/>
    </source>
</evidence>
<comment type="similarity">
    <text evidence="1">Belongs to the GADD45 family.</text>
</comment>
<dbReference type="InterPro" id="IPR024824">
    <property type="entry name" value="GADD45"/>
</dbReference>
<dbReference type="PANTHER" id="PTHR10411">
    <property type="entry name" value="GROWTH ARREST AND DNA DAMAGE-INDUCIBLE PROTEIN GADD45"/>
    <property type="match status" value="1"/>
</dbReference>
<sequence length="170" mass="18913">MTLTDRCDSVPMDKNENYEKKETSMGDTLREVVWQAQEQGRLTCGVNDCAQLLEVDPYNVMLCVLPEAAASGSEVSLHIHHMLIEAFCREYDIRLVKVDSLSKMSDIVKGRTPSTDNCVKVTRSSAADTSCLIVQYPSDGTSEEDEVLAEYYKNVIFSDSSQTCVISLPD</sequence>
<gene>
    <name evidence="5" type="primary">LOC101846541</name>
</gene>
<dbReference type="InterPro" id="IPR004038">
    <property type="entry name" value="Ribosomal_eL8/eL30/eS12/Gad45"/>
</dbReference>
<dbReference type="InterPro" id="IPR029064">
    <property type="entry name" value="Ribosomal_eL30-like_sf"/>
</dbReference>
<keyword evidence="4" id="KW-1185">Reference proteome</keyword>
<organism evidence="4 5">
    <name type="scientific">Aplysia californica</name>
    <name type="common">California sea hare</name>
    <dbReference type="NCBI Taxonomy" id="6500"/>
    <lineage>
        <taxon>Eukaryota</taxon>
        <taxon>Metazoa</taxon>
        <taxon>Spiralia</taxon>
        <taxon>Lophotrochozoa</taxon>
        <taxon>Mollusca</taxon>
        <taxon>Gastropoda</taxon>
        <taxon>Heterobranchia</taxon>
        <taxon>Euthyneura</taxon>
        <taxon>Tectipleura</taxon>
        <taxon>Aplysiida</taxon>
        <taxon>Aplysioidea</taxon>
        <taxon>Aplysiidae</taxon>
        <taxon>Aplysia</taxon>
    </lineage>
</organism>
<dbReference type="RefSeq" id="XP_012944839.1">
    <property type="nucleotide sequence ID" value="XM_013089385.2"/>
</dbReference>
<dbReference type="SUPFAM" id="SSF55315">
    <property type="entry name" value="L30e-like"/>
    <property type="match status" value="1"/>
</dbReference>
<feature type="domain" description="Ribosomal protein eL8/eL30/eS12/Gadd45" evidence="3">
    <location>
        <begin position="28"/>
        <end position="122"/>
    </location>
</feature>
<dbReference type="PANTHER" id="PTHR10411:SF8">
    <property type="entry name" value="FI09246P"/>
    <property type="match status" value="1"/>
</dbReference>
<proteinExistence type="inferred from homology"/>
<dbReference type="Gene3D" id="3.30.1330.30">
    <property type="match status" value="1"/>
</dbReference>
<evidence type="ECO:0000313" key="5">
    <source>
        <dbReference type="RefSeq" id="XP_012944839.1"/>
    </source>
</evidence>
<reference evidence="5" key="1">
    <citation type="submission" date="2025-08" db="UniProtKB">
        <authorList>
            <consortium name="RefSeq"/>
        </authorList>
    </citation>
    <scope>IDENTIFICATION</scope>
</reference>